<dbReference type="InterPro" id="IPR016181">
    <property type="entry name" value="Acyl_CoA_acyltransferase"/>
</dbReference>
<protein>
    <submittedName>
        <fullName evidence="2">GNAT family N-acetyltransferase</fullName>
    </submittedName>
</protein>
<keyword evidence="3" id="KW-1185">Reference proteome</keyword>
<comment type="caution">
    <text evidence="2">The sequence shown here is derived from an EMBL/GenBank/DDBJ whole genome shotgun (WGS) entry which is preliminary data.</text>
</comment>
<dbReference type="AlphaFoldDB" id="A0A4Z0GP55"/>
<name>A0A4Z0GP55_9BACL</name>
<dbReference type="RefSeq" id="WP_135348540.1">
    <property type="nucleotide sequence ID" value="NZ_SRJD01000009.1"/>
</dbReference>
<dbReference type="EMBL" id="SRJD01000009">
    <property type="protein sequence ID" value="TGA98160.1"/>
    <property type="molecule type" value="Genomic_DNA"/>
</dbReference>
<keyword evidence="2" id="KW-0808">Transferase</keyword>
<dbReference type="SUPFAM" id="SSF55729">
    <property type="entry name" value="Acyl-CoA N-acyltransferases (Nat)"/>
    <property type="match status" value="1"/>
</dbReference>
<sequence>MLIRYKKNYEKIAMGLLSYVPSEKEIKMLLQTVRKYEEEESWQLFLWKDGEDILGVIGIHMEDPGKATVEHISVNPSYRAEGIGKKMLLALQPILGNDVDITPSAAIKSYFDNCFHEKGEQETEK</sequence>
<feature type="domain" description="N-acetyltransferase" evidence="1">
    <location>
        <begin position="3"/>
        <end position="125"/>
    </location>
</feature>
<evidence type="ECO:0000313" key="2">
    <source>
        <dbReference type="EMBL" id="TGA98160.1"/>
    </source>
</evidence>
<dbReference type="OrthoDB" id="2189687at2"/>
<dbReference type="CDD" id="cd04301">
    <property type="entry name" value="NAT_SF"/>
    <property type="match status" value="1"/>
</dbReference>
<dbReference type="Pfam" id="PF00583">
    <property type="entry name" value="Acetyltransf_1"/>
    <property type="match status" value="1"/>
</dbReference>
<dbReference type="InterPro" id="IPR000182">
    <property type="entry name" value="GNAT_dom"/>
</dbReference>
<dbReference type="Gene3D" id="3.40.630.30">
    <property type="match status" value="1"/>
</dbReference>
<reference evidence="2 3" key="1">
    <citation type="journal article" date="2015" name="Int. J. Syst. Evol. Microbiol.">
        <title>Sporolactobacillus shoreae sp. nov. and Sporolactobacillus spathodeae sp. nov., two spore-forming lactic acid bacteria isolated from tree barks in Thailand.</title>
        <authorList>
            <person name="Thamacharoensuk T."/>
            <person name="Kitahara M."/>
            <person name="Ohkuma M."/>
            <person name="Thongchul N."/>
            <person name="Tanasupawat S."/>
        </authorList>
    </citation>
    <scope>NUCLEOTIDE SEQUENCE [LARGE SCALE GENOMIC DNA]</scope>
    <source>
        <strain evidence="2 3">BK92</strain>
    </source>
</reference>
<evidence type="ECO:0000259" key="1">
    <source>
        <dbReference type="PROSITE" id="PS51186"/>
    </source>
</evidence>
<dbReference type="PROSITE" id="PS51186">
    <property type="entry name" value="GNAT"/>
    <property type="match status" value="1"/>
</dbReference>
<dbReference type="Proteomes" id="UP000298347">
    <property type="component" value="Unassembled WGS sequence"/>
</dbReference>
<organism evidence="2 3">
    <name type="scientific">Sporolactobacillus shoreae</name>
    <dbReference type="NCBI Taxonomy" id="1465501"/>
    <lineage>
        <taxon>Bacteria</taxon>
        <taxon>Bacillati</taxon>
        <taxon>Bacillota</taxon>
        <taxon>Bacilli</taxon>
        <taxon>Bacillales</taxon>
        <taxon>Sporolactobacillaceae</taxon>
        <taxon>Sporolactobacillus</taxon>
    </lineage>
</organism>
<accession>A0A4Z0GP55</accession>
<gene>
    <name evidence="2" type="ORF">E4665_09420</name>
</gene>
<dbReference type="GO" id="GO:0016747">
    <property type="term" value="F:acyltransferase activity, transferring groups other than amino-acyl groups"/>
    <property type="evidence" value="ECO:0007669"/>
    <property type="project" value="InterPro"/>
</dbReference>
<evidence type="ECO:0000313" key="3">
    <source>
        <dbReference type="Proteomes" id="UP000298347"/>
    </source>
</evidence>
<proteinExistence type="predicted"/>